<dbReference type="RefSeq" id="WP_012955967.1">
    <property type="nucleotide sequence ID" value="NC_013790.1"/>
</dbReference>
<dbReference type="InterPro" id="IPR011009">
    <property type="entry name" value="Kinase-like_dom_sf"/>
</dbReference>
<dbReference type="PATRIC" id="fig|634498.28.peg.1169"/>
<keyword evidence="5" id="KW-0418">Kinase</keyword>
<dbReference type="PROSITE" id="PS50293">
    <property type="entry name" value="TPR_REGION"/>
    <property type="match status" value="2"/>
</dbReference>
<dbReference type="CDD" id="cd14014">
    <property type="entry name" value="STKc_PknB_like"/>
    <property type="match status" value="1"/>
</dbReference>
<keyword evidence="5" id="KW-0723">Serine/threonine-protein kinase</keyword>
<dbReference type="HOGENOM" id="CLU_360808_0_0_2"/>
<dbReference type="Gene3D" id="1.25.40.10">
    <property type="entry name" value="Tetratricopeptide repeat domain"/>
    <property type="match status" value="5"/>
</dbReference>
<feature type="repeat" description="TPR" evidence="3">
    <location>
        <begin position="515"/>
        <end position="548"/>
    </location>
</feature>
<dbReference type="PROSITE" id="PS50011">
    <property type="entry name" value="PROTEIN_KINASE_DOM"/>
    <property type="match status" value="1"/>
</dbReference>
<dbReference type="Pfam" id="PF00069">
    <property type="entry name" value="Pkinase"/>
    <property type="match status" value="1"/>
</dbReference>
<dbReference type="PROSITE" id="PS50005">
    <property type="entry name" value="TPR"/>
    <property type="match status" value="5"/>
</dbReference>
<keyword evidence="1" id="KW-0677">Repeat</keyword>
<evidence type="ECO:0000313" key="6">
    <source>
        <dbReference type="Proteomes" id="UP000008680"/>
    </source>
</evidence>
<evidence type="ECO:0000259" key="4">
    <source>
        <dbReference type="PROSITE" id="PS50011"/>
    </source>
</evidence>
<keyword evidence="5" id="KW-0808">Transferase</keyword>
<keyword evidence="2 3" id="KW-0802">TPR repeat</keyword>
<dbReference type="SUPFAM" id="SSF56112">
    <property type="entry name" value="Protein kinase-like (PK-like)"/>
    <property type="match status" value="1"/>
</dbReference>
<feature type="repeat" description="TPR" evidence="3">
    <location>
        <begin position="621"/>
        <end position="654"/>
    </location>
</feature>
<feature type="repeat" description="TPR" evidence="3">
    <location>
        <begin position="305"/>
        <end position="338"/>
    </location>
</feature>
<dbReference type="InterPro" id="IPR019734">
    <property type="entry name" value="TPR_rpt"/>
</dbReference>
<dbReference type="KEGG" id="mru:mru_1168"/>
<feature type="repeat" description="TPR" evidence="3">
    <location>
        <begin position="380"/>
        <end position="413"/>
    </location>
</feature>
<evidence type="ECO:0000256" key="3">
    <source>
        <dbReference type="PROSITE-ProRule" id="PRU00339"/>
    </source>
</evidence>
<sequence>MIDRIDIGTVLGNEFIVIDKYGGEGKSGFGTVFIVYDDDLKKALALKTLQDKYLNDEETIGDFKKESLIWTELKHPNIVEALGLDIIDGRLFIIMEPIFSFMGKQSLDDYFFEGLSDYKILDWAIQFCYAMEYMEEQGIKYHGDIKPQNILVWDNEIKITDFGLTSFINESKIFKNKNVGNYYISNGKLCGTNAYMAPESFEGINNISTDIYSFGIVLYQMINKGNLPFEAENNFDNEWEELHKKAEIPYFDHILYDVVLKCLSKNPKDRYDSFKDLKRELISIFKETFDEEPYVPKEKDFEKDSNYYYFKGNSLANVGDIENFISNYDKAIELNPNSSDIRINYAINLIKYGYYDEALNHLNLAKKIFDENNKNFVSLDRLYFNFGHAYQSKGYLNKAIENYENAIEINENYLESYVNLGNIYKELELYEKALEKYQLALDINPNFFMALINMGEAYSFLGNYEDSENCFYKAKYQNINEDLYSLWGESLRRLNREPYALTKFFEILKINDESMYAYYNITISYLILDNLDQAKEYFGKALDLFGDNITYKLDLSKQFFKYGFQEESLEILDEIIETSEDNNKFFALFQKFNIFKDSDVKYSTSILDEIIYSSADDELKSEAYCDKALFLKDYEDFDLILEYFNEGLSLNPYNIRIYYLKGCFCHENEEYELAMQTFEEGLFIDKYNKELLYEKSRLHLLFGECEKCIGCCEKYLEIGYPSAEIYLSKALGFMGLEDYNESLNFLELAQSLVIDEETKEMILVTKVTIENFLER</sequence>
<dbReference type="STRING" id="634498.mru_1168"/>
<reference evidence="5 6" key="1">
    <citation type="journal article" date="2010" name="PLoS ONE">
        <title>The genome sequence of the rumen methanogen Methanobrevibacter ruminantium reveals new possibilities for controlling ruminant methane emissions.</title>
        <authorList>
            <person name="Leahy S.C."/>
            <person name="Kelly W.J."/>
            <person name="Altermann E."/>
            <person name="Ronimus R.S."/>
            <person name="Yeoman C.J."/>
            <person name="Pacheco D.M."/>
            <person name="Li D."/>
            <person name="Kong Z."/>
            <person name="McTavish S."/>
            <person name="Sang C."/>
            <person name="Lambie S.C."/>
            <person name="Janssen P.H."/>
            <person name="Dey D."/>
            <person name="Attwood G.T."/>
        </authorList>
    </citation>
    <scope>NUCLEOTIDE SEQUENCE [LARGE SCALE GENOMIC DNA]</scope>
    <source>
        <strain evidence="6">ATCC 35063 / DSM 1093 / JCM 13430 / OCM 146 / M1</strain>
    </source>
</reference>
<dbReference type="SMART" id="SM00220">
    <property type="entry name" value="S_TKc"/>
    <property type="match status" value="1"/>
</dbReference>
<accession>D3E3A7</accession>
<dbReference type="PANTHER" id="PTHR44943">
    <property type="entry name" value="CELLULOSE SYNTHASE OPERON PROTEIN C"/>
    <property type="match status" value="1"/>
</dbReference>
<dbReference type="SMART" id="SM00028">
    <property type="entry name" value="TPR"/>
    <property type="match status" value="8"/>
</dbReference>
<dbReference type="Gene3D" id="1.10.510.10">
    <property type="entry name" value="Transferase(Phosphotransferase) domain 1"/>
    <property type="match status" value="1"/>
</dbReference>
<dbReference type="InterPro" id="IPR000719">
    <property type="entry name" value="Prot_kinase_dom"/>
</dbReference>
<dbReference type="PANTHER" id="PTHR44943:SF4">
    <property type="entry name" value="TPR REPEAT-CONTAINING PROTEIN MJ0798"/>
    <property type="match status" value="1"/>
</dbReference>
<dbReference type="GO" id="GO:0005524">
    <property type="term" value="F:ATP binding"/>
    <property type="evidence" value="ECO:0007669"/>
    <property type="project" value="InterPro"/>
</dbReference>
<dbReference type="Proteomes" id="UP000008680">
    <property type="component" value="Chromosome"/>
</dbReference>
<dbReference type="eggNOG" id="arCOG03682">
    <property type="taxonomic scope" value="Archaea"/>
</dbReference>
<dbReference type="GO" id="GO:0004674">
    <property type="term" value="F:protein serine/threonine kinase activity"/>
    <property type="evidence" value="ECO:0007669"/>
    <property type="project" value="UniProtKB-KW"/>
</dbReference>
<dbReference type="Pfam" id="PF13414">
    <property type="entry name" value="TPR_11"/>
    <property type="match status" value="1"/>
</dbReference>
<dbReference type="EMBL" id="CP001719">
    <property type="protein sequence ID" value="ADC47018.1"/>
    <property type="molecule type" value="Genomic_DNA"/>
</dbReference>
<dbReference type="SUPFAM" id="SSF48452">
    <property type="entry name" value="TPR-like"/>
    <property type="match status" value="2"/>
</dbReference>
<proteinExistence type="predicted"/>
<organism evidence="5 6">
    <name type="scientific">Methanobrevibacter ruminantium (strain ATCC 35063 / DSM 1093 / JCM 13430 / OCM 146 / M1)</name>
    <name type="common">Methanobacterium ruminantium</name>
    <dbReference type="NCBI Taxonomy" id="634498"/>
    <lineage>
        <taxon>Archaea</taxon>
        <taxon>Methanobacteriati</taxon>
        <taxon>Methanobacteriota</taxon>
        <taxon>Methanomada group</taxon>
        <taxon>Methanobacteria</taxon>
        <taxon>Methanobacteriales</taxon>
        <taxon>Methanobacteriaceae</taxon>
        <taxon>Methanobrevibacter</taxon>
    </lineage>
</organism>
<evidence type="ECO:0000256" key="2">
    <source>
        <dbReference type="ARBA" id="ARBA00022803"/>
    </source>
</evidence>
<dbReference type="eggNOG" id="arCOG03038">
    <property type="taxonomic scope" value="Archaea"/>
</dbReference>
<dbReference type="Gene3D" id="3.30.200.20">
    <property type="entry name" value="Phosphorylase Kinase, domain 1"/>
    <property type="match status" value="1"/>
</dbReference>
<feature type="repeat" description="TPR" evidence="3">
    <location>
        <begin position="414"/>
        <end position="447"/>
    </location>
</feature>
<dbReference type="AlphaFoldDB" id="D3E3A7"/>
<dbReference type="InterPro" id="IPR051685">
    <property type="entry name" value="Ycf3/AcsC/BcsC/TPR_MFPF"/>
</dbReference>
<keyword evidence="6" id="KW-1185">Reference proteome</keyword>
<name>D3E3A7_METRM</name>
<gene>
    <name evidence="5" type="ordered locus">mru_1168</name>
</gene>
<feature type="domain" description="Protein kinase" evidence="4">
    <location>
        <begin position="18"/>
        <end position="282"/>
    </location>
</feature>
<dbReference type="InterPro" id="IPR011990">
    <property type="entry name" value="TPR-like_helical_dom_sf"/>
</dbReference>
<dbReference type="OrthoDB" id="41005at2157"/>
<dbReference type="Pfam" id="PF13181">
    <property type="entry name" value="TPR_8"/>
    <property type="match status" value="4"/>
</dbReference>
<evidence type="ECO:0000313" key="5">
    <source>
        <dbReference type="EMBL" id="ADC47018.1"/>
    </source>
</evidence>
<dbReference type="GeneID" id="8770819"/>
<evidence type="ECO:0000256" key="1">
    <source>
        <dbReference type="ARBA" id="ARBA00022737"/>
    </source>
</evidence>
<protein>
    <submittedName>
        <fullName evidence="5">Serine/threonine protein kinase with TPR repeats</fullName>
    </submittedName>
</protein>